<dbReference type="NCBIfam" id="NF033902">
    <property type="entry name" value="iso_D2_wall_anc"/>
    <property type="match status" value="1"/>
</dbReference>
<dbReference type="Pfam" id="PF20623">
    <property type="entry name" value="Sgo0707_N2"/>
    <property type="match status" value="1"/>
</dbReference>
<reference evidence="10 11" key="1">
    <citation type="submission" date="2021-06" db="EMBL/GenBank/DDBJ databases">
        <title>Genome-based taxonomic framework of Microbacterium strains isolated from marine environment, the description of four new species and reclassification of four preexisting species.</title>
        <authorList>
            <person name="Lee S.D."/>
            <person name="Kim S.-M."/>
            <person name="Byeon Y.-S."/>
            <person name="Yang H.L."/>
            <person name="Kim I.S."/>
        </authorList>
    </citation>
    <scope>NUCLEOTIDE SEQUENCE [LARGE SCALE GENOMIC DNA]</scope>
    <source>
        <strain evidence="10 11">SSW1-49</strain>
    </source>
</reference>
<keyword evidence="5" id="KW-1133">Transmembrane helix</keyword>
<keyword evidence="1" id="KW-0134">Cell wall</keyword>
<dbReference type="Pfam" id="PF00746">
    <property type="entry name" value="Gram_pos_anchor"/>
    <property type="match status" value="1"/>
</dbReference>
<keyword evidence="4" id="KW-0572">Peptidoglycan-anchor</keyword>
<dbReference type="Gene3D" id="2.60.40.10">
    <property type="entry name" value="Immunoglobulins"/>
    <property type="match status" value="2"/>
</dbReference>
<evidence type="ECO:0000256" key="6">
    <source>
        <dbReference type="SAM" id="SignalP"/>
    </source>
</evidence>
<gene>
    <name evidence="10" type="ORF">KZC51_00320</name>
</gene>
<feature type="domain" description="Sgo0707-like N2" evidence="9">
    <location>
        <begin position="206"/>
        <end position="311"/>
    </location>
</feature>
<feature type="signal peptide" evidence="6">
    <location>
        <begin position="1"/>
        <end position="28"/>
    </location>
</feature>
<protein>
    <submittedName>
        <fullName evidence="10">SpaH/EbpB family LPXTG-anchored major pilin</fullName>
    </submittedName>
</protein>
<organism evidence="10 11">
    <name type="scientific">Microbacterium croceum</name>
    <dbReference type="NCBI Taxonomy" id="2851645"/>
    <lineage>
        <taxon>Bacteria</taxon>
        <taxon>Bacillati</taxon>
        <taxon>Actinomycetota</taxon>
        <taxon>Actinomycetes</taxon>
        <taxon>Micrococcales</taxon>
        <taxon>Microbacteriaceae</taxon>
        <taxon>Microbacterium</taxon>
    </lineage>
</organism>
<accession>A0ABT0F9H1</accession>
<evidence type="ECO:0000259" key="9">
    <source>
        <dbReference type="Pfam" id="PF20623"/>
    </source>
</evidence>
<evidence type="ECO:0000256" key="5">
    <source>
        <dbReference type="SAM" id="Phobius"/>
    </source>
</evidence>
<feature type="domain" description="Gram-positive pilin subunit D1 N-terminal" evidence="8">
    <location>
        <begin position="42"/>
        <end position="196"/>
    </location>
</feature>
<evidence type="ECO:0000256" key="3">
    <source>
        <dbReference type="ARBA" id="ARBA00022729"/>
    </source>
</evidence>
<keyword evidence="5" id="KW-0472">Membrane</keyword>
<evidence type="ECO:0000256" key="1">
    <source>
        <dbReference type="ARBA" id="ARBA00022512"/>
    </source>
</evidence>
<comment type="caution">
    <text evidence="10">The sequence shown here is derived from an EMBL/GenBank/DDBJ whole genome shotgun (WGS) entry which is preliminary data.</text>
</comment>
<evidence type="ECO:0000259" key="7">
    <source>
        <dbReference type="Pfam" id="PF00746"/>
    </source>
</evidence>
<feature type="transmembrane region" description="Helical" evidence="5">
    <location>
        <begin position="503"/>
        <end position="523"/>
    </location>
</feature>
<proteinExistence type="predicted"/>
<evidence type="ECO:0000259" key="8">
    <source>
        <dbReference type="Pfam" id="PF16555"/>
    </source>
</evidence>
<sequence>MTALTHTRGRRAAALTAALSLGALSVLATGAAANAAAIDPDETGSITIHKYANPGNGAANPDGTGTQPNTDPIAGVVFEYCLVDGIDLLDGGNAGWDALNAITPAQKIAAQTGSTLAGFDLTGCQTVTTGADGTVTTTALATGAYFVREIDAPDNVVAPATPFLVTIPTPAVNQGVAGAPLDGEWVYDVHVYPKNTVAEGPRKNIVGQEENGAALGAPIDYQVTTKIPALGAGEVYETFSLTDTLDAALTPNTALDTVSVAVAGGAAFVQGADYSAVWSGQTLTVTFTAAGLAKLQAGQNIVVSFEAAANTVGEISNVAYVNLNGLTLTPGTPNGPGGSPTNQMTTRWGNLVVDKVNASDANDGLAGAEFEIYRGETDEAGCIADIDALPAVTVPGTTTPLVVTSGADGSVVFPGLWVGDTELEVAADGTVTDVNQPGHDVTQRCYVLKEITAPAGFVLPVGAAALTEVIVAAGDNGTAALLDITNTQQGVPTLPFTGADGQLALTIGGIALLAVALGGVLMVRRRRSIES</sequence>
<dbReference type="InterPro" id="IPR013783">
    <property type="entry name" value="Ig-like_fold"/>
</dbReference>
<name>A0ABT0F9H1_9MICO</name>
<keyword evidence="2" id="KW-0964">Secreted</keyword>
<dbReference type="InterPro" id="IPR026466">
    <property type="entry name" value="Fim_isopep_form_D2_dom"/>
</dbReference>
<keyword evidence="3 6" id="KW-0732">Signal</keyword>
<evidence type="ECO:0000256" key="4">
    <source>
        <dbReference type="ARBA" id="ARBA00023088"/>
    </source>
</evidence>
<feature type="domain" description="Gram-positive cocci surface proteins LPxTG" evidence="7">
    <location>
        <begin position="487"/>
        <end position="528"/>
    </location>
</feature>
<dbReference type="RefSeq" id="WP_247628029.1">
    <property type="nucleotide sequence ID" value="NZ_JAHWXN010000001.1"/>
</dbReference>
<evidence type="ECO:0000256" key="2">
    <source>
        <dbReference type="ARBA" id="ARBA00022525"/>
    </source>
</evidence>
<dbReference type="InterPro" id="IPR032364">
    <property type="entry name" value="GramPos_pilinD1_N"/>
</dbReference>
<dbReference type="Pfam" id="PF16555">
    <property type="entry name" value="GramPos_pilinD1"/>
    <property type="match status" value="1"/>
</dbReference>
<dbReference type="Gene3D" id="2.60.40.740">
    <property type="match status" value="1"/>
</dbReference>
<dbReference type="InterPro" id="IPR046473">
    <property type="entry name" value="Sgo0707-like_N2"/>
</dbReference>
<dbReference type="NCBIfam" id="TIGR04226">
    <property type="entry name" value="RrgB_K2N_iso_D2"/>
    <property type="match status" value="1"/>
</dbReference>
<evidence type="ECO:0000313" key="11">
    <source>
        <dbReference type="Proteomes" id="UP001300096"/>
    </source>
</evidence>
<dbReference type="NCBIfam" id="TIGR01167">
    <property type="entry name" value="LPXTG_anchor"/>
    <property type="match status" value="1"/>
</dbReference>
<dbReference type="InterPro" id="IPR048052">
    <property type="entry name" value="FM1-like"/>
</dbReference>
<keyword evidence="11" id="KW-1185">Reference proteome</keyword>
<evidence type="ECO:0000313" key="10">
    <source>
        <dbReference type="EMBL" id="MCK2034564.1"/>
    </source>
</evidence>
<keyword evidence="5" id="KW-0812">Transmembrane</keyword>
<dbReference type="EMBL" id="JAHWXN010000001">
    <property type="protein sequence ID" value="MCK2034564.1"/>
    <property type="molecule type" value="Genomic_DNA"/>
</dbReference>
<feature type="chain" id="PRO_5045483906" evidence="6">
    <location>
        <begin position="29"/>
        <end position="531"/>
    </location>
</feature>
<dbReference type="InterPro" id="IPR019931">
    <property type="entry name" value="LPXTG_anchor"/>
</dbReference>
<dbReference type="Proteomes" id="UP001300096">
    <property type="component" value="Unassembled WGS sequence"/>
</dbReference>